<keyword evidence="2" id="KW-1185">Reference proteome</keyword>
<dbReference type="KEGG" id="pco:PHACADRAFT_189735"/>
<dbReference type="InParanoid" id="K5W9H1"/>
<accession>K5W9H1</accession>
<dbReference type="RefSeq" id="XP_007390059.1">
    <property type="nucleotide sequence ID" value="XM_007389997.1"/>
</dbReference>
<protein>
    <submittedName>
        <fullName evidence="1">Uncharacterized protein</fullName>
    </submittedName>
</protein>
<proteinExistence type="predicted"/>
<dbReference type="GeneID" id="18910623"/>
<dbReference type="HOGENOM" id="CLU_1845794_0_0_1"/>
<sequence length="139" mass="15823">MSSFVAMTVVGEAIEDAQCERNKESAVSAIYENTAYEMNRRLNLEDDRIIRNAKCGIVAPKSKVTKLRLGSLHPRCIFATQLETSVGEVRKIVLRGRTFDPFPACRLGLERPSWDSFQITRLVKSFVLHVYSQDEERNT</sequence>
<dbReference type="AlphaFoldDB" id="K5W9H1"/>
<dbReference type="Proteomes" id="UP000008370">
    <property type="component" value="Unassembled WGS sequence"/>
</dbReference>
<gene>
    <name evidence="1" type="ORF">PHACADRAFT_189735</name>
</gene>
<reference evidence="1 2" key="1">
    <citation type="journal article" date="2012" name="BMC Genomics">
        <title>Comparative genomics of the white-rot fungi, Phanerochaete carnosa and P. chrysosporium, to elucidate the genetic basis of the distinct wood types they colonize.</title>
        <authorList>
            <person name="Suzuki H."/>
            <person name="MacDonald J."/>
            <person name="Syed K."/>
            <person name="Salamov A."/>
            <person name="Hori C."/>
            <person name="Aerts A."/>
            <person name="Henrissat B."/>
            <person name="Wiebenga A."/>
            <person name="vanKuyk P.A."/>
            <person name="Barry K."/>
            <person name="Lindquist E."/>
            <person name="LaButti K."/>
            <person name="Lapidus A."/>
            <person name="Lucas S."/>
            <person name="Coutinho P."/>
            <person name="Gong Y."/>
            <person name="Samejima M."/>
            <person name="Mahadevan R."/>
            <person name="Abou-Zaid M."/>
            <person name="de Vries R.P."/>
            <person name="Igarashi K."/>
            <person name="Yadav J.S."/>
            <person name="Grigoriev I.V."/>
            <person name="Master E.R."/>
        </authorList>
    </citation>
    <scope>NUCLEOTIDE SEQUENCE [LARGE SCALE GENOMIC DNA]</scope>
    <source>
        <strain evidence="1 2">HHB-10118-sp</strain>
    </source>
</reference>
<evidence type="ECO:0000313" key="2">
    <source>
        <dbReference type="Proteomes" id="UP000008370"/>
    </source>
</evidence>
<evidence type="ECO:0000313" key="1">
    <source>
        <dbReference type="EMBL" id="EKM60608.1"/>
    </source>
</evidence>
<name>K5W9H1_PHACS</name>
<dbReference type="EMBL" id="JH930468">
    <property type="protein sequence ID" value="EKM60608.1"/>
    <property type="molecule type" value="Genomic_DNA"/>
</dbReference>
<organism evidence="1 2">
    <name type="scientific">Phanerochaete carnosa (strain HHB-10118-sp)</name>
    <name type="common">White-rot fungus</name>
    <name type="synonym">Peniophora carnosa</name>
    <dbReference type="NCBI Taxonomy" id="650164"/>
    <lineage>
        <taxon>Eukaryota</taxon>
        <taxon>Fungi</taxon>
        <taxon>Dikarya</taxon>
        <taxon>Basidiomycota</taxon>
        <taxon>Agaricomycotina</taxon>
        <taxon>Agaricomycetes</taxon>
        <taxon>Polyporales</taxon>
        <taxon>Phanerochaetaceae</taxon>
        <taxon>Phanerochaete</taxon>
    </lineage>
</organism>